<name>A0A369KW05_9BACT</name>
<dbReference type="Proteomes" id="UP000253934">
    <property type="component" value="Unassembled WGS sequence"/>
</dbReference>
<dbReference type="EMBL" id="QOVW01000072">
    <property type="protein sequence ID" value="RDB35894.1"/>
    <property type="molecule type" value="Genomic_DNA"/>
</dbReference>
<comment type="caution">
    <text evidence="2">The sequence shown here is derived from an EMBL/GenBank/DDBJ whole genome shotgun (WGS) entry which is preliminary data.</text>
</comment>
<reference evidence="2" key="1">
    <citation type="submission" date="2018-04" db="EMBL/GenBank/DDBJ databases">
        <title>Draft genome sequence of the Candidatus Spirobacillus cienkowskii, a pathogen of freshwater Daphnia species, reconstructed from hemolymph metagenomic reads.</title>
        <authorList>
            <person name="Bresciani L."/>
            <person name="Lemos L.N."/>
            <person name="Wale N."/>
            <person name="Lin J.Y."/>
            <person name="Fernandes G.R."/>
            <person name="Duffy M.A."/>
            <person name="Rodrigues J.M."/>
        </authorList>
    </citation>
    <scope>NUCLEOTIDE SEQUENCE [LARGE SCALE GENOMIC DNA]</scope>
    <source>
        <strain evidence="2">Binning01</strain>
    </source>
</reference>
<evidence type="ECO:0000313" key="2">
    <source>
        <dbReference type="EMBL" id="RDB35894.1"/>
    </source>
</evidence>
<protein>
    <recommendedName>
        <fullName evidence="4">DUF5723 domain-containing protein</fullName>
    </recommendedName>
</protein>
<evidence type="ECO:0000256" key="1">
    <source>
        <dbReference type="SAM" id="SignalP"/>
    </source>
</evidence>
<feature type="signal peptide" evidence="1">
    <location>
        <begin position="1"/>
        <end position="37"/>
    </location>
</feature>
<gene>
    <name evidence="2" type="ORF">DCC88_07955</name>
</gene>
<evidence type="ECO:0008006" key="4">
    <source>
        <dbReference type="Google" id="ProtNLM"/>
    </source>
</evidence>
<proteinExistence type="predicted"/>
<feature type="chain" id="PRO_5017027239" description="DUF5723 domain-containing protein" evidence="1">
    <location>
        <begin position="38"/>
        <end position="474"/>
    </location>
</feature>
<evidence type="ECO:0000313" key="3">
    <source>
        <dbReference type="Proteomes" id="UP000253934"/>
    </source>
</evidence>
<keyword evidence="1" id="KW-0732">Signal</keyword>
<sequence length="474" mass="53953">MYYINICFNRDFLFKNNFLIYQCFTFLSLSLLSYASAQDKIALNDKLDISYGLDFKADATSGVNTIFKGEEVDQQLENQATSAEAYKPNFLSARLGLNLKNTGELQTRFDYYWTKSINYNLFPNSYPKRRLLLRDFYVKIHLPFTDYSIWAGKRTFEFDDISAFQIANPFNQIGLIGAGIDSSVFQIAVAVNKETVLSKGKDLSGNYILDANGTNVLYSNDDYLATLFMSGRFILSEGKIFQPIFSLRYYRSYQKDNILNVKKELIYPTSSMIIGGVYLRPLNNSVKGTTTIWFSTYPYNGFDNSNTKYLGEDRIPLNYPQNIIGLSDSSEFMFTKNFGLITGIIILNNTYSKDLPVLKITDDKNRLSPNGTETSRNTNRVGVVLQPLVFLTKNIYFGLDTNLNYVSKKLIATDANSIIVTPLIKFMFEGHLQSKNYFYLSLNYGLYDWNIKELPGGAKSRVLLTTQAGISISF</sequence>
<accession>A0A369KW05</accession>
<organism evidence="2 3">
    <name type="scientific">Spirobacillus cienkowskii</name>
    <dbReference type="NCBI Taxonomy" id="495820"/>
    <lineage>
        <taxon>Bacteria</taxon>
        <taxon>Pseudomonadati</taxon>
        <taxon>Bdellovibrionota</taxon>
        <taxon>Oligoflexia</taxon>
        <taxon>Silvanigrellales</taxon>
        <taxon>Spirobacillus</taxon>
    </lineage>
</organism>
<dbReference type="AlphaFoldDB" id="A0A369KW05"/>
<keyword evidence="3" id="KW-1185">Reference proteome</keyword>